<dbReference type="PANTHER" id="PTHR43818">
    <property type="entry name" value="BCDNA.GH03377"/>
    <property type="match status" value="1"/>
</dbReference>
<dbReference type="STRING" id="575540.Isop_0714"/>
<dbReference type="Gene3D" id="3.40.50.720">
    <property type="entry name" value="NAD(P)-binding Rossmann-like Domain"/>
    <property type="match status" value="1"/>
</dbReference>
<dbReference type="PANTHER" id="PTHR43818:SF5">
    <property type="entry name" value="OXIDOREDUCTASE FAMILY PROTEIN"/>
    <property type="match status" value="1"/>
</dbReference>
<dbReference type="PROSITE" id="PS51318">
    <property type="entry name" value="TAT"/>
    <property type="match status" value="1"/>
</dbReference>
<evidence type="ECO:0000313" key="4">
    <source>
        <dbReference type="Proteomes" id="UP000008631"/>
    </source>
</evidence>
<protein>
    <submittedName>
        <fullName evidence="3">Oxidoreductase domain protein</fullName>
    </submittedName>
</protein>
<dbReference type="InterPro" id="IPR050463">
    <property type="entry name" value="Gfo/Idh/MocA_oxidrdct_glycsds"/>
</dbReference>
<dbReference type="HOGENOM" id="CLU_023194_24_0_0"/>
<organism evidence="3 4">
    <name type="scientific">Isosphaera pallida (strain ATCC 43644 / DSM 9630 / IS1B)</name>
    <dbReference type="NCBI Taxonomy" id="575540"/>
    <lineage>
        <taxon>Bacteria</taxon>
        <taxon>Pseudomonadati</taxon>
        <taxon>Planctomycetota</taxon>
        <taxon>Planctomycetia</taxon>
        <taxon>Isosphaerales</taxon>
        <taxon>Isosphaeraceae</taxon>
        <taxon>Isosphaera</taxon>
    </lineage>
</organism>
<dbReference type="EMBL" id="CP002353">
    <property type="protein sequence ID" value="ADV61305.1"/>
    <property type="molecule type" value="Genomic_DNA"/>
</dbReference>
<dbReference type="InterPro" id="IPR036291">
    <property type="entry name" value="NAD(P)-bd_dom_sf"/>
</dbReference>
<dbReference type="Proteomes" id="UP000008631">
    <property type="component" value="Chromosome"/>
</dbReference>
<dbReference type="eggNOG" id="COG0673">
    <property type="taxonomic scope" value="Bacteria"/>
</dbReference>
<dbReference type="Pfam" id="PF22725">
    <property type="entry name" value="GFO_IDH_MocA_C3"/>
    <property type="match status" value="1"/>
</dbReference>
<dbReference type="OrthoDB" id="9788246at2"/>
<evidence type="ECO:0000259" key="1">
    <source>
        <dbReference type="Pfam" id="PF01408"/>
    </source>
</evidence>
<sequence length="422" mass="46772">MTRRFSTSAAAGSSGWDRRAFLQSLGLGGAVAALHGLGLETARGYQANDTLHIGIMGVGGRARALMSSLVKFPNVKITALCDVWDHSLEEGRKLADPNAFVTKSHDDFLARNDLDAVLIGSPDHWHVPMTIACCKAGKDVYVEKPLTHQPEEGAQLIAVHDQTKRVVQVGTQQRSMPQYIKANQLIRDGKIGQVFKAHLSWNRWVPNRMKRYDPGVDPASVDWKGFLGNAPEQPFDGYRFRNWRWFWDFGGGILTDLMVHQIDIAHWFLDLKEPQRAAAFGRKVAAEAWETPDTIECVLDYGPPLQTFFEGGFSNARNRAMITFIGTSGTIYLDRGRYEFTPADAETPTETLVLGTDPRKGLDFYDNPDGETLHIADWLDAIRTRRVPNAPVEAGVTAANAAHLGNQAYRSGQVAVMRSNPV</sequence>
<accession>E8R199</accession>
<dbReference type="KEGG" id="ipa:Isop_0714"/>
<proteinExistence type="predicted"/>
<dbReference type="Pfam" id="PF01408">
    <property type="entry name" value="GFO_IDH_MocA"/>
    <property type="match status" value="1"/>
</dbReference>
<reference evidence="3 4" key="2">
    <citation type="journal article" date="2011" name="Stand. Genomic Sci.">
        <title>Complete genome sequence of Isosphaera pallida type strain (IS1B).</title>
        <authorList>
            <consortium name="US DOE Joint Genome Institute (JGI-PGF)"/>
            <person name="Goker M."/>
            <person name="Cleland D."/>
            <person name="Saunders E."/>
            <person name="Lapidus A."/>
            <person name="Nolan M."/>
            <person name="Lucas S."/>
            <person name="Hammon N."/>
            <person name="Deshpande S."/>
            <person name="Cheng J.F."/>
            <person name="Tapia R."/>
            <person name="Han C."/>
            <person name="Goodwin L."/>
            <person name="Pitluck S."/>
            <person name="Liolios K."/>
            <person name="Pagani I."/>
            <person name="Ivanova N."/>
            <person name="Mavromatis K."/>
            <person name="Pati A."/>
            <person name="Chen A."/>
            <person name="Palaniappan K."/>
            <person name="Land M."/>
            <person name="Hauser L."/>
            <person name="Chang Y.J."/>
            <person name="Jeffries C.D."/>
            <person name="Detter J.C."/>
            <person name="Beck B."/>
            <person name="Woyke T."/>
            <person name="Bristow J."/>
            <person name="Eisen J.A."/>
            <person name="Markowitz V."/>
            <person name="Hugenholtz P."/>
            <person name="Kyrpides N.C."/>
            <person name="Klenk H.P."/>
        </authorList>
    </citation>
    <scope>NUCLEOTIDE SEQUENCE [LARGE SCALE GENOMIC DNA]</scope>
    <source>
        <strain evidence="4">ATCC 43644 / DSM 9630 / IS1B</strain>
    </source>
</reference>
<dbReference type="InterPro" id="IPR006311">
    <property type="entry name" value="TAT_signal"/>
</dbReference>
<feature type="domain" description="Gfo/Idh/MocA-like oxidoreductase N-terminal" evidence="1">
    <location>
        <begin position="52"/>
        <end position="170"/>
    </location>
</feature>
<keyword evidence="4" id="KW-1185">Reference proteome</keyword>
<dbReference type="RefSeq" id="WP_013563594.1">
    <property type="nucleotide sequence ID" value="NC_014962.1"/>
</dbReference>
<evidence type="ECO:0000313" key="3">
    <source>
        <dbReference type="EMBL" id="ADV61305.1"/>
    </source>
</evidence>
<name>E8R199_ISOPI</name>
<reference key="1">
    <citation type="submission" date="2010-11" db="EMBL/GenBank/DDBJ databases">
        <title>The complete sequence of chromosome of Isophaera pallida ATCC 43644.</title>
        <authorList>
            <consortium name="US DOE Joint Genome Institute (JGI-PGF)"/>
            <person name="Lucas S."/>
            <person name="Copeland A."/>
            <person name="Lapidus A."/>
            <person name="Bruce D."/>
            <person name="Goodwin L."/>
            <person name="Pitluck S."/>
            <person name="Kyrpides N."/>
            <person name="Mavromatis K."/>
            <person name="Pagani I."/>
            <person name="Ivanova N."/>
            <person name="Saunders E."/>
            <person name="Brettin T."/>
            <person name="Detter J.C."/>
            <person name="Han C."/>
            <person name="Tapia R."/>
            <person name="Land M."/>
            <person name="Hauser L."/>
            <person name="Markowitz V."/>
            <person name="Cheng J.-F."/>
            <person name="Hugenholtz P."/>
            <person name="Woyke T."/>
            <person name="Wu D."/>
            <person name="Eisen J.A."/>
        </authorList>
    </citation>
    <scope>NUCLEOTIDE SEQUENCE</scope>
    <source>
        <strain>ATCC 43644</strain>
    </source>
</reference>
<dbReference type="SUPFAM" id="SSF51735">
    <property type="entry name" value="NAD(P)-binding Rossmann-fold domains"/>
    <property type="match status" value="1"/>
</dbReference>
<dbReference type="InterPro" id="IPR055170">
    <property type="entry name" value="GFO_IDH_MocA-like_dom"/>
</dbReference>
<dbReference type="InParanoid" id="E8R199"/>
<evidence type="ECO:0000259" key="2">
    <source>
        <dbReference type="Pfam" id="PF22725"/>
    </source>
</evidence>
<feature type="domain" description="GFO/IDH/MocA-like oxidoreductase" evidence="2">
    <location>
        <begin position="180"/>
        <end position="331"/>
    </location>
</feature>
<dbReference type="GO" id="GO:0000166">
    <property type="term" value="F:nucleotide binding"/>
    <property type="evidence" value="ECO:0007669"/>
    <property type="project" value="InterPro"/>
</dbReference>
<gene>
    <name evidence="3" type="ordered locus">Isop_0714</name>
</gene>
<dbReference type="SUPFAM" id="SSF55347">
    <property type="entry name" value="Glyceraldehyde-3-phosphate dehydrogenase-like, C-terminal domain"/>
    <property type="match status" value="1"/>
</dbReference>
<dbReference type="Gene3D" id="3.30.360.10">
    <property type="entry name" value="Dihydrodipicolinate Reductase, domain 2"/>
    <property type="match status" value="1"/>
</dbReference>
<dbReference type="AlphaFoldDB" id="E8R199"/>
<dbReference type="InterPro" id="IPR000683">
    <property type="entry name" value="Gfo/Idh/MocA-like_OxRdtase_N"/>
</dbReference>